<dbReference type="InterPro" id="IPR004089">
    <property type="entry name" value="MCPsignal_dom"/>
</dbReference>
<reference evidence="5" key="1">
    <citation type="submission" date="2019-08" db="EMBL/GenBank/DDBJ databases">
        <authorList>
            <person name="Kucharzyk K."/>
            <person name="Murdoch R.W."/>
            <person name="Higgins S."/>
            <person name="Loffler F."/>
        </authorList>
    </citation>
    <scope>NUCLEOTIDE SEQUENCE</scope>
</reference>
<feature type="coiled-coil region" evidence="3">
    <location>
        <begin position="101"/>
        <end position="131"/>
    </location>
</feature>
<keyword evidence="3" id="KW-0175">Coiled coil</keyword>
<dbReference type="SMART" id="SM00283">
    <property type="entry name" value="MA"/>
    <property type="match status" value="1"/>
</dbReference>
<evidence type="ECO:0000313" key="5">
    <source>
        <dbReference type="EMBL" id="MPM73943.1"/>
    </source>
</evidence>
<gene>
    <name evidence="5" type="primary">mcp4_15</name>
    <name evidence="5" type="ORF">SDC9_120928</name>
</gene>
<dbReference type="GO" id="GO:0006935">
    <property type="term" value="P:chemotaxis"/>
    <property type="evidence" value="ECO:0007669"/>
    <property type="project" value="InterPro"/>
</dbReference>
<accession>A0A645CAI9</accession>
<name>A0A645CAI9_9ZZZZ</name>
<dbReference type="EMBL" id="VSSQ01025660">
    <property type="protein sequence ID" value="MPM73943.1"/>
    <property type="molecule type" value="Genomic_DNA"/>
</dbReference>
<comment type="similarity">
    <text evidence="2">Belongs to the methyl-accepting chemotaxis (MCP) protein family.</text>
</comment>
<dbReference type="PROSITE" id="PS50111">
    <property type="entry name" value="CHEMOTAXIS_TRANSDUC_2"/>
    <property type="match status" value="1"/>
</dbReference>
<dbReference type="SUPFAM" id="SSF58104">
    <property type="entry name" value="Methyl-accepting chemotaxis protein (MCP) signaling domain"/>
    <property type="match status" value="1"/>
</dbReference>
<evidence type="ECO:0000256" key="3">
    <source>
        <dbReference type="SAM" id="Coils"/>
    </source>
</evidence>
<dbReference type="PANTHER" id="PTHR32089">
    <property type="entry name" value="METHYL-ACCEPTING CHEMOTAXIS PROTEIN MCPB"/>
    <property type="match status" value="1"/>
</dbReference>
<feature type="domain" description="Methyl-accepting transducer" evidence="4">
    <location>
        <begin position="22"/>
        <end position="287"/>
    </location>
</feature>
<organism evidence="5">
    <name type="scientific">bioreactor metagenome</name>
    <dbReference type="NCBI Taxonomy" id="1076179"/>
    <lineage>
        <taxon>unclassified sequences</taxon>
        <taxon>metagenomes</taxon>
        <taxon>ecological metagenomes</taxon>
    </lineage>
</organism>
<evidence type="ECO:0000259" key="4">
    <source>
        <dbReference type="PROSITE" id="PS50111"/>
    </source>
</evidence>
<sequence length="316" mass="33680">MQNNLRSIVENVKVESANANMAVDEAGIYIQQLNADIEDISATTEELSASMEETSASSEEMSASSVEIERAVDNIASKSQEGALTANDISNRTGQMRNSFLASHENAIKKFNEAKNKLEAALTESKAVEKINSLTDAILQITSQTNLLALNAAIEAARAGEAGKGFAVVADEIRKLAEDSKSTATEIQNITHAVVSSVDNLASSSNELLSFMAHDVEKDYKAMLKATEDYNIDVKNIDDMITDFSSTAEELMASIHNMAQAIGEVTSATNQGAVGIENIAEKSAAIAEKTQDVMKGALKAKNSSDRLANIVSGLKI</sequence>
<dbReference type="GO" id="GO:0007165">
    <property type="term" value="P:signal transduction"/>
    <property type="evidence" value="ECO:0007669"/>
    <property type="project" value="UniProtKB-KW"/>
</dbReference>
<keyword evidence="1" id="KW-0807">Transducer</keyword>
<proteinExistence type="inferred from homology"/>
<dbReference type="AlphaFoldDB" id="A0A645CAI9"/>
<comment type="caution">
    <text evidence="5">The sequence shown here is derived from an EMBL/GenBank/DDBJ whole genome shotgun (WGS) entry which is preliminary data.</text>
</comment>
<evidence type="ECO:0000256" key="1">
    <source>
        <dbReference type="ARBA" id="ARBA00023224"/>
    </source>
</evidence>
<dbReference type="PRINTS" id="PR00260">
    <property type="entry name" value="CHEMTRNSDUCR"/>
</dbReference>
<dbReference type="Gene3D" id="1.10.287.950">
    <property type="entry name" value="Methyl-accepting chemotaxis protein"/>
    <property type="match status" value="1"/>
</dbReference>
<evidence type="ECO:0000256" key="2">
    <source>
        <dbReference type="ARBA" id="ARBA00029447"/>
    </source>
</evidence>
<protein>
    <submittedName>
        <fullName evidence="5">Methyl-accepting chemotaxis protein 4</fullName>
    </submittedName>
</protein>
<dbReference type="GO" id="GO:0004888">
    <property type="term" value="F:transmembrane signaling receptor activity"/>
    <property type="evidence" value="ECO:0007669"/>
    <property type="project" value="InterPro"/>
</dbReference>
<dbReference type="Pfam" id="PF00015">
    <property type="entry name" value="MCPsignal"/>
    <property type="match status" value="1"/>
</dbReference>
<dbReference type="GO" id="GO:0016020">
    <property type="term" value="C:membrane"/>
    <property type="evidence" value="ECO:0007669"/>
    <property type="project" value="InterPro"/>
</dbReference>
<dbReference type="InterPro" id="IPR004090">
    <property type="entry name" value="Chemotax_Me-accpt_rcpt"/>
</dbReference>
<dbReference type="PANTHER" id="PTHR32089:SF112">
    <property type="entry name" value="LYSOZYME-LIKE PROTEIN-RELATED"/>
    <property type="match status" value="1"/>
</dbReference>